<name>A0A9K3E3Q7_HELAN</name>
<evidence type="ECO:0000313" key="1">
    <source>
        <dbReference type="EMBL" id="KAF5766278.1"/>
    </source>
</evidence>
<keyword evidence="2" id="KW-1185">Reference proteome</keyword>
<sequence length="58" mass="6967">MADLVWSQICYWLKLLMSYAVDNASQVFQMARNDQVFKGVAPRFLKWWKKRKKCHMNG</sequence>
<proteinExistence type="predicted"/>
<reference evidence="1" key="2">
    <citation type="submission" date="2020-06" db="EMBL/GenBank/DDBJ databases">
        <title>Helianthus annuus Genome sequencing and assembly Release 2.</title>
        <authorList>
            <person name="Gouzy J."/>
            <person name="Langlade N."/>
            <person name="Munos S."/>
        </authorList>
    </citation>
    <scope>NUCLEOTIDE SEQUENCE</scope>
    <source>
        <tissue evidence="1">Leaves</tissue>
    </source>
</reference>
<evidence type="ECO:0000313" key="2">
    <source>
        <dbReference type="Proteomes" id="UP000215914"/>
    </source>
</evidence>
<comment type="caution">
    <text evidence="1">The sequence shown here is derived from an EMBL/GenBank/DDBJ whole genome shotgun (WGS) entry which is preliminary data.</text>
</comment>
<dbReference type="AlphaFoldDB" id="A0A9K3E3Q7"/>
<gene>
    <name evidence="1" type="ORF">HanXRQr2_Chr15g0713501</name>
</gene>
<reference evidence="1" key="1">
    <citation type="journal article" date="2017" name="Nature">
        <title>The sunflower genome provides insights into oil metabolism, flowering and Asterid evolution.</title>
        <authorList>
            <person name="Badouin H."/>
            <person name="Gouzy J."/>
            <person name="Grassa C.J."/>
            <person name="Murat F."/>
            <person name="Staton S.E."/>
            <person name="Cottret L."/>
            <person name="Lelandais-Briere C."/>
            <person name="Owens G.L."/>
            <person name="Carrere S."/>
            <person name="Mayjonade B."/>
            <person name="Legrand L."/>
            <person name="Gill N."/>
            <person name="Kane N.C."/>
            <person name="Bowers J.E."/>
            <person name="Hubner S."/>
            <person name="Bellec A."/>
            <person name="Berard A."/>
            <person name="Berges H."/>
            <person name="Blanchet N."/>
            <person name="Boniface M.C."/>
            <person name="Brunel D."/>
            <person name="Catrice O."/>
            <person name="Chaidir N."/>
            <person name="Claudel C."/>
            <person name="Donnadieu C."/>
            <person name="Faraut T."/>
            <person name="Fievet G."/>
            <person name="Helmstetter N."/>
            <person name="King M."/>
            <person name="Knapp S.J."/>
            <person name="Lai Z."/>
            <person name="Le Paslier M.C."/>
            <person name="Lippi Y."/>
            <person name="Lorenzon L."/>
            <person name="Mandel J.R."/>
            <person name="Marage G."/>
            <person name="Marchand G."/>
            <person name="Marquand E."/>
            <person name="Bret-Mestries E."/>
            <person name="Morien E."/>
            <person name="Nambeesan S."/>
            <person name="Nguyen T."/>
            <person name="Pegot-Espagnet P."/>
            <person name="Pouilly N."/>
            <person name="Raftis F."/>
            <person name="Sallet E."/>
            <person name="Schiex T."/>
            <person name="Thomas J."/>
            <person name="Vandecasteele C."/>
            <person name="Vares D."/>
            <person name="Vear F."/>
            <person name="Vautrin S."/>
            <person name="Crespi M."/>
            <person name="Mangin B."/>
            <person name="Burke J.M."/>
            <person name="Salse J."/>
            <person name="Munos S."/>
            <person name="Vincourt P."/>
            <person name="Rieseberg L.H."/>
            <person name="Langlade N.B."/>
        </authorList>
    </citation>
    <scope>NUCLEOTIDE SEQUENCE</scope>
    <source>
        <tissue evidence="1">Leaves</tissue>
    </source>
</reference>
<accession>A0A9K3E3Q7</accession>
<dbReference type="EMBL" id="MNCJ02000330">
    <property type="protein sequence ID" value="KAF5766278.1"/>
    <property type="molecule type" value="Genomic_DNA"/>
</dbReference>
<protein>
    <submittedName>
        <fullName evidence="1">Uncharacterized protein</fullName>
    </submittedName>
</protein>
<organism evidence="1 2">
    <name type="scientific">Helianthus annuus</name>
    <name type="common">Common sunflower</name>
    <dbReference type="NCBI Taxonomy" id="4232"/>
    <lineage>
        <taxon>Eukaryota</taxon>
        <taxon>Viridiplantae</taxon>
        <taxon>Streptophyta</taxon>
        <taxon>Embryophyta</taxon>
        <taxon>Tracheophyta</taxon>
        <taxon>Spermatophyta</taxon>
        <taxon>Magnoliopsida</taxon>
        <taxon>eudicotyledons</taxon>
        <taxon>Gunneridae</taxon>
        <taxon>Pentapetalae</taxon>
        <taxon>asterids</taxon>
        <taxon>campanulids</taxon>
        <taxon>Asterales</taxon>
        <taxon>Asteraceae</taxon>
        <taxon>Asteroideae</taxon>
        <taxon>Heliantheae alliance</taxon>
        <taxon>Heliantheae</taxon>
        <taxon>Helianthus</taxon>
    </lineage>
</organism>
<dbReference type="Gramene" id="mRNA:HanXRQr2_Chr15g0713501">
    <property type="protein sequence ID" value="mRNA:HanXRQr2_Chr15g0713501"/>
    <property type="gene ID" value="HanXRQr2_Chr15g0713501"/>
</dbReference>
<dbReference type="Proteomes" id="UP000215914">
    <property type="component" value="Unassembled WGS sequence"/>
</dbReference>